<organism evidence="1 2">
    <name type="scientific">Trichoderma harzianum</name>
    <name type="common">Hypocrea lixii</name>
    <dbReference type="NCBI Taxonomy" id="5544"/>
    <lineage>
        <taxon>Eukaryota</taxon>
        <taxon>Fungi</taxon>
        <taxon>Dikarya</taxon>
        <taxon>Ascomycota</taxon>
        <taxon>Pezizomycotina</taxon>
        <taxon>Sordariomycetes</taxon>
        <taxon>Hypocreomycetidae</taxon>
        <taxon>Hypocreales</taxon>
        <taxon>Hypocreaceae</taxon>
        <taxon>Trichoderma</taxon>
    </lineage>
</organism>
<dbReference type="EMBL" id="JOKZ01000088">
    <property type="protein sequence ID" value="KKP04084.1"/>
    <property type="molecule type" value="Genomic_DNA"/>
</dbReference>
<dbReference type="AlphaFoldDB" id="A0A0G0AGJ3"/>
<gene>
    <name evidence="1" type="ORF">THAR02_03810</name>
</gene>
<evidence type="ECO:0000313" key="1">
    <source>
        <dbReference type="EMBL" id="KKP04084.1"/>
    </source>
</evidence>
<evidence type="ECO:0000313" key="2">
    <source>
        <dbReference type="Proteomes" id="UP000034112"/>
    </source>
</evidence>
<sequence length="376" mass="43229">MLWHNCPTEIYDIALLWGGPSYGSSSRFRRLLRSLPRPHPDHQLEWHLQLYDQYTRLKRCLEIREDTPLLSDEDLEELKVIRGAPLNIDDFDPIDVEKRFFFSKPTRHRWAKWLAEQYLEDGEVWPEPEKETRWVIDENGNRIPDICCVNYFANALWQMTDAWIDGGTMKHNPWWIVSRLYPVDPTGATGYGKVYTGPANEHHEFEATSTLLYQGGSRYGPNPQVPHIIIITYDTIIPDDRILRSELLLAVSILRRNLALFPWLEHHTFPVLMLSFHETGARILQMHAENGYVIVRASRQLVFPTDDGSIPADGLLMLTWMLAEPMGETSFSNMSVNTSSEEKKVCRHEGDLNVASTLGIPVVDGTDAVPLKHRAS</sequence>
<reference evidence="2" key="1">
    <citation type="journal article" date="2015" name="Genome Announc.">
        <title>Draft whole-genome sequence of the biocontrol agent Trichoderma harzianum T6776.</title>
        <authorList>
            <person name="Baroncelli R."/>
            <person name="Piaggeschi G."/>
            <person name="Fiorini L."/>
            <person name="Bertolini E."/>
            <person name="Zapparata A."/>
            <person name="Pe M.E."/>
            <person name="Sarrocco S."/>
            <person name="Vannacci G."/>
        </authorList>
    </citation>
    <scope>NUCLEOTIDE SEQUENCE [LARGE SCALE GENOMIC DNA]</scope>
    <source>
        <strain evidence="2">T6776</strain>
    </source>
</reference>
<protein>
    <submittedName>
        <fullName evidence="1">Uncharacterized protein</fullName>
    </submittedName>
</protein>
<proteinExistence type="predicted"/>
<comment type="caution">
    <text evidence="1">The sequence shown here is derived from an EMBL/GenBank/DDBJ whole genome shotgun (WGS) entry which is preliminary data.</text>
</comment>
<dbReference type="Proteomes" id="UP000034112">
    <property type="component" value="Unassembled WGS sequence"/>
</dbReference>
<name>A0A0G0AGJ3_TRIHA</name>
<dbReference type="OMA" id="ANEHHEF"/>
<dbReference type="OrthoDB" id="4880713at2759"/>
<accession>A0A0G0AGJ3</accession>